<accession>A0A1M3L6R3</accession>
<proteinExistence type="predicted"/>
<feature type="transmembrane region" description="Helical" evidence="1">
    <location>
        <begin position="38"/>
        <end position="58"/>
    </location>
</feature>
<dbReference type="EMBL" id="MKVH01000002">
    <property type="protein sequence ID" value="OJX61251.1"/>
    <property type="molecule type" value="Genomic_DNA"/>
</dbReference>
<gene>
    <name evidence="2" type="ORF">BGO89_01325</name>
</gene>
<dbReference type="STRING" id="1895771.BGO89_01325"/>
<feature type="transmembrane region" description="Helical" evidence="1">
    <location>
        <begin position="78"/>
        <end position="103"/>
    </location>
</feature>
<evidence type="ECO:0000313" key="2">
    <source>
        <dbReference type="EMBL" id="OJX61251.1"/>
    </source>
</evidence>
<dbReference type="InterPro" id="IPR007352">
    <property type="entry name" value="DUF420"/>
</dbReference>
<feature type="transmembrane region" description="Helical" evidence="1">
    <location>
        <begin position="6"/>
        <end position="26"/>
    </location>
</feature>
<organism evidence="2 3">
    <name type="scientific">Candidatus Kapaibacterium thiocyanatum</name>
    <dbReference type="NCBI Taxonomy" id="1895771"/>
    <lineage>
        <taxon>Bacteria</taxon>
        <taxon>Pseudomonadati</taxon>
        <taxon>Candidatus Kapaibacteriota</taxon>
        <taxon>Candidatus Kapaibacteriia</taxon>
        <taxon>Candidatus Kapaibacteriales</taxon>
        <taxon>Candidatus Kapaibacteriaceae</taxon>
        <taxon>Candidatus Kapaibacterium</taxon>
    </lineage>
</organism>
<name>A0A1M3L6R3_9BACT</name>
<evidence type="ECO:0008006" key="4">
    <source>
        <dbReference type="Google" id="ProtNLM"/>
    </source>
</evidence>
<evidence type="ECO:0000256" key="1">
    <source>
        <dbReference type="SAM" id="Phobius"/>
    </source>
</evidence>
<comment type="caution">
    <text evidence="2">The sequence shown here is derived from an EMBL/GenBank/DDBJ whole genome shotgun (WGS) entry which is preliminary data.</text>
</comment>
<feature type="transmembrane region" description="Helical" evidence="1">
    <location>
        <begin position="123"/>
        <end position="142"/>
    </location>
</feature>
<dbReference type="Proteomes" id="UP000184233">
    <property type="component" value="Unassembled WGS sequence"/>
</dbReference>
<dbReference type="Pfam" id="PF04238">
    <property type="entry name" value="DUF420"/>
    <property type="match status" value="1"/>
</dbReference>
<keyword evidence="1" id="KW-0472">Membrane</keyword>
<dbReference type="PANTHER" id="PTHR37692:SF1">
    <property type="entry name" value="DUF420 DOMAIN-CONTAINING PROTEIN"/>
    <property type="match status" value="1"/>
</dbReference>
<reference evidence="2 3" key="1">
    <citation type="submission" date="2016-09" db="EMBL/GenBank/DDBJ databases">
        <title>Genome-resolved meta-omics ties microbial dynamics to process performance in biotechnology for thiocyanate degradation.</title>
        <authorList>
            <person name="Kantor R.S."/>
            <person name="Huddy R.J."/>
            <person name="Iyer R."/>
            <person name="Thomas B.C."/>
            <person name="Brown C.T."/>
            <person name="Anantharaman K."/>
            <person name="Tringe S."/>
            <person name="Hettich R.L."/>
            <person name="Harrison S.T."/>
            <person name="Banfield J.F."/>
        </authorList>
    </citation>
    <scope>NUCLEOTIDE SEQUENCE [LARGE SCALE GENOMIC DNA]</scope>
    <source>
        <strain evidence="2">59-99</strain>
    </source>
</reference>
<keyword evidence="1" id="KW-1133">Transmembrane helix</keyword>
<dbReference type="PANTHER" id="PTHR37692">
    <property type="entry name" value="HYPOTHETICAL MEMBRANE SPANNING PROTEIN"/>
    <property type="match status" value="1"/>
</dbReference>
<keyword evidence="1" id="KW-0812">Transmembrane</keyword>
<evidence type="ECO:0000313" key="3">
    <source>
        <dbReference type="Proteomes" id="UP000184233"/>
    </source>
</evidence>
<protein>
    <recommendedName>
        <fullName evidence="4">DUF420 domain-containing protein</fullName>
    </recommendedName>
</protein>
<dbReference type="AlphaFoldDB" id="A0A1M3L6R3"/>
<sequence>MDWLPAVNATLNGISTVLLLTGLRFIKRKEIAKHRLCMLTAFVVSIAFLACYLLHKVHLYQTTGSYNTTFKGTGGWRIFYFILLFTHVVLAAVVPVLASITLFRGLKMKVEKHRRIARITFPIWLYVSVTGVLVYFMLYQFFA</sequence>